<dbReference type="InterPro" id="IPR050345">
    <property type="entry name" value="Aliph_Amidase/BUP"/>
</dbReference>
<dbReference type="EMBL" id="SNWR01000002">
    <property type="protein sequence ID" value="TDO31298.1"/>
    <property type="molecule type" value="Genomic_DNA"/>
</dbReference>
<protein>
    <submittedName>
        <fullName evidence="3">Putative amidohydrolase</fullName>
    </submittedName>
</protein>
<dbReference type="RefSeq" id="WP_133877430.1">
    <property type="nucleotide sequence ID" value="NZ_BOMD01000045.1"/>
</dbReference>
<dbReference type="Gene3D" id="3.60.110.10">
    <property type="entry name" value="Carbon-nitrogen hydrolase"/>
    <property type="match status" value="1"/>
</dbReference>
<accession>A0A4V3C5V5</accession>
<comment type="caution">
    <text evidence="3">The sequence shown here is derived from an EMBL/GenBank/DDBJ whole genome shotgun (WGS) entry which is preliminary data.</text>
</comment>
<organism evidence="3 4">
    <name type="scientific">Paractinoplanes brasiliensis</name>
    <dbReference type="NCBI Taxonomy" id="52695"/>
    <lineage>
        <taxon>Bacteria</taxon>
        <taxon>Bacillati</taxon>
        <taxon>Actinomycetota</taxon>
        <taxon>Actinomycetes</taxon>
        <taxon>Micromonosporales</taxon>
        <taxon>Micromonosporaceae</taxon>
        <taxon>Paractinoplanes</taxon>
    </lineage>
</organism>
<keyword evidence="1 3" id="KW-0378">Hydrolase</keyword>
<dbReference type="SUPFAM" id="SSF56317">
    <property type="entry name" value="Carbon-nitrogen hydrolase"/>
    <property type="match status" value="1"/>
</dbReference>
<name>A0A4V3C5V5_9ACTN</name>
<dbReference type="CDD" id="cd07197">
    <property type="entry name" value="nitrilase"/>
    <property type="match status" value="1"/>
</dbReference>
<gene>
    <name evidence="3" type="ORF">C8E87_6711</name>
</gene>
<dbReference type="PANTHER" id="PTHR43674">
    <property type="entry name" value="NITRILASE C965.09-RELATED"/>
    <property type="match status" value="1"/>
</dbReference>
<dbReference type="OrthoDB" id="4008466at2"/>
<dbReference type="InterPro" id="IPR036526">
    <property type="entry name" value="C-N_Hydrolase_sf"/>
</dbReference>
<evidence type="ECO:0000313" key="3">
    <source>
        <dbReference type="EMBL" id="TDO31298.1"/>
    </source>
</evidence>
<dbReference type="Pfam" id="PF00795">
    <property type="entry name" value="CN_hydrolase"/>
    <property type="match status" value="1"/>
</dbReference>
<dbReference type="GO" id="GO:0016811">
    <property type="term" value="F:hydrolase activity, acting on carbon-nitrogen (but not peptide) bonds, in linear amides"/>
    <property type="evidence" value="ECO:0007669"/>
    <property type="project" value="TreeGrafter"/>
</dbReference>
<dbReference type="Proteomes" id="UP000294901">
    <property type="component" value="Unassembled WGS sequence"/>
</dbReference>
<dbReference type="PANTHER" id="PTHR43674:SF16">
    <property type="entry name" value="CARBON-NITROGEN FAMILY, PUTATIVE (AFU_ORTHOLOGUE AFUA_5G02350)-RELATED"/>
    <property type="match status" value="1"/>
</dbReference>
<dbReference type="InterPro" id="IPR003010">
    <property type="entry name" value="C-N_Hydrolase"/>
</dbReference>
<dbReference type="PROSITE" id="PS50263">
    <property type="entry name" value="CN_HYDROLASE"/>
    <property type="match status" value="1"/>
</dbReference>
<sequence length="231" mass="24991">MRVGVCQTPEIMGDVEAARELIHEFAERAGGVDLLVFPECFLQGYRPTAEHVRRYAMSCSDIRLDVPQTVVLGMIERDGGNYYNTAAVIAGGRVVGAYRKTFLTRGESVFTAGGSYPVFETAGTPFGINICFDGQYPHAAREVARRGAKLLVFPAQNMMRRQNAYGWKERHNELRRKRVAETGLWLASADVTGERGGTHVGLGPTCVLNPAGETVASVPLGTTGIAVAEVG</sequence>
<proteinExistence type="predicted"/>
<keyword evidence="4" id="KW-1185">Reference proteome</keyword>
<reference evidence="3 4" key="1">
    <citation type="submission" date="2019-03" db="EMBL/GenBank/DDBJ databases">
        <title>Sequencing the genomes of 1000 actinobacteria strains.</title>
        <authorList>
            <person name="Klenk H.-P."/>
        </authorList>
    </citation>
    <scope>NUCLEOTIDE SEQUENCE [LARGE SCALE GENOMIC DNA]</scope>
    <source>
        <strain evidence="3 4">DSM 43805</strain>
    </source>
</reference>
<evidence type="ECO:0000259" key="2">
    <source>
        <dbReference type="PROSITE" id="PS50263"/>
    </source>
</evidence>
<dbReference type="AlphaFoldDB" id="A0A4V3C5V5"/>
<feature type="domain" description="CN hydrolase" evidence="2">
    <location>
        <begin position="1"/>
        <end position="231"/>
    </location>
</feature>
<evidence type="ECO:0000256" key="1">
    <source>
        <dbReference type="ARBA" id="ARBA00022801"/>
    </source>
</evidence>
<evidence type="ECO:0000313" key="4">
    <source>
        <dbReference type="Proteomes" id="UP000294901"/>
    </source>
</evidence>